<sequence length="166" mass="18556">MFRQMHRVRRPRDHLSGYLRATCGSAEAEGDPHSHCISSSGTLAHLVDTSRSRGEFWASASESVTPSVACFVYARFACSFSWRSAKRTSVVRRAAAGVACGRRRWRPRARASGMSDPRSQRRAGVDTNRRHQMERYAGIATLLPILLQCKTANCNYCPTSMLSLYI</sequence>
<dbReference type="AlphaFoldDB" id="A0A4C1Y6I3"/>
<evidence type="ECO:0000313" key="3">
    <source>
        <dbReference type="Proteomes" id="UP000299102"/>
    </source>
</evidence>
<reference evidence="2 3" key="1">
    <citation type="journal article" date="2019" name="Commun. Biol.">
        <title>The bagworm genome reveals a unique fibroin gene that provides high tensile strength.</title>
        <authorList>
            <person name="Kono N."/>
            <person name="Nakamura H."/>
            <person name="Ohtoshi R."/>
            <person name="Tomita M."/>
            <person name="Numata K."/>
            <person name="Arakawa K."/>
        </authorList>
    </citation>
    <scope>NUCLEOTIDE SEQUENCE [LARGE SCALE GENOMIC DNA]</scope>
</reference>
<evidence type="ECO:0000256" key="1">
    <source>
        <dbReference type="SAM" id="MobiDB-lite"/>
    </source>
</evidence>
<dbReference type="Proteomes" id="UP000299102">
    <property type="component" value="Unassembled WGS sequence"/>
</dbReference>
<organism evidence="2 3">
    <name type="scientific">Eumeta variegata</name>
    <name type="common">Bagworm moth</name>
    <name type="synonym">Eumeta japonica</name>
    <dbReference type="NCBI Taxonomy" id="151549"/>
    <lineage>
        <taxon>Eukaryota</taxon>
        <taxon>Metazoa</taxon>
        <taxon>Ecdysozoa</taxon>
        <taxon>Arthropoda</taxon>
        <taxon>Hexapoda</taxon>
        <taxon>Insecta</taxon>
        <taxon>Pterygota</taxon>
        <taxon>Neoptera</taxon>
        <taxon>Endopterygota</taxon>
        <taxon>Lepidoptera</taxon>
        <taxon>Glossata</taxon>
        <taxon>Ditrysia</taxon>
        <taxon>Tineoidea</taxon>
        <taxon>Psychidae</taxon>
        <taxon>Oiketicinae</taxon>
        <taxon>Eumeta</taxon>
    </lineage>
</organism>
<proteinExistence type="predicted"/>
<gene>
    <name evidence="2" type="ORF">EVAR_50577_1</name>
</gene>
<keyword evidence="3" id="KW-1185">Reference proteome</keyword>
<protein>
    <submittedName>
        <fullName evidence="2">Uncharacterized protein</fullName>
    </submittedName>
</protein>
<feature type="region of interest" description="Disordered" evidence="1">
    <location>
        <begin position="108"/>
        <end position="130"/>
    </location>
</feature>
<dbReference type="EMBL" id="BGZK01001112">
    <property type="protein sequence ID" value="GBP71518.1"/>
    <property type="molecule type" value="Genomic_DNA"/>
</dbReference>
<name>A0A4C1Y6I3_EUMVA</name>
<evidence type="ECO:0000313" key="2">
    <source>
        <dbReference type="EMBL" id="GBP71518.1"/>
    </source>
</evidence>
<accession>A0A4C1Y6I3</accession>
<comment type="caution">
    <text evidence="2">The sequence shown here is derived from an EMBL/GenBank/DDBJ whole genome shotgun (WGS) entry which is preliminary data.</text>
</comment>